<dbReference type="AlphaFoldDB" id="A0A7S4PMA7"/>
<proteinExistence type="predicted"/>
<gene>
    <name evidence="1" type="ORF">NAES01612_LOCUS25705</name>
</gene>
<dbReference type="Gene3D" id="1.25.40.10">
    <property type="entry name" value="Tetratricopeptide repeat domain"/>
    <property type="match status" value="1"/>
</dbReference>
<protein>
    <submittedName>
        <fullName evidence="1">Uncharacterized protein</fullName>
    </submittedName>
</protein>
<evidence type="ECO:0000313" key="1">
    <source>
        <dbReference type="EMBL" id="CAE2339733.1"/>
    </source>
</evidence>
<dbReference type="InterPro" id="IPR011990">
    <property type="entry name" value="TPR-like_helical_dom_sf"/>
</dbReference>
<dbReference type="EMBL" id="HBKR01039371">
    <property type="protein sequence ID" value="CAE2339733.1"/>
    <property type="molecule type" value="Transcribed_RNA"/>
</dbReference>
<reference evidence="1" key="1">
    <citation type="submission" date="2021-01" db="EMBL/GenBank/DDBJ databases">
        <authorList>
            <person name="Corre E."/>
            <person name="Pelletier E."/>
            <person name="Niang G."/>
            <person name="Scheremetjew M."/>
            <person name="Finn R."/>
            <person name="Kale V."/>
            <person name="Holt S."/>
            <person name="Cochrane G."/>
            <person name="Meng A."/>
            <person name="Brown T."/>
            <person name="Cohen L."/>
        </authorList>
    </citation>
    <scope>NUCLEOTIDE SEQUENCE</scope>
    <source>
        <strain evidence="1">SoJaBio B1-5/56/2</strain>
    </source>
</reference>
<name>A0A7S4PMA7_9EUKA</name>
<organism evidence="1">
    <name type="scientific">Paramoeba aestuarina</name>
    <dbReference type="NCBI Taxonomy" id="180227"/>
    <lineage>
        <taxon>Eukaryota</taxon>
        <taxon>Amoebozoa</taxon>
        <taxon>Discosea</taxon>
        <taxon>Flabellinia</taxon>
        <taxon>Dactylopodida</taxon>
        <taxon>Paramoebidae</taxon>
        <taxon>Paramoeba</taxon>
    </lineage>
</organism>
<accession>A0A7S4PMA7</accession>
<sequence length="249" mass="28305">MCLHSAEEEGQWASALCLLRSLQKNKLDVTMLMYEEVIRATLCNSILSPNHVDCAWRIALDLMHEMKTVFGSTPSPYLQELMLAALIRRRGTTAESSYKIFREAEKTYGIKTNSRVVINAMLEKAFYEKSWGLFFSMKRRLYNCFPKRNTCEANLIIGATALTGHWWGAIAIWLRYKQAGMPYLCPTNKTLLLSCAERIHDSALQGAIQQELEGPINSENPLRRINFERLAPEVANIDALLQQVLATSK</sequence>